<comment type="caution">
    <text evidence="1">The sequence shown here is derived from an EMBL/GenBank/DDBJ whole genome shotgun (WGS) entry which is preliminary data.</text>
</comment>
<dbReference type="EMBL" id="QXGF01001862">
    <property type="protein sequence ID" value="KAE8927341.1"/>
    <property type="molecule type" value="Genomic_DNA"/>
</dbReference>
<evidence type="ECO:0000313" key="4">
    <source>
        <dbReference type="Proteomes" id="UP000429523"/>
    </source>
</evidence>
<dbReference type="EMBL" id="QXGD01000222">
    <property type="protein sequence ID" value="KAE9247165.1"/>
    <property type="molecule type" value="Genomic_DNA"/>
</dbReference>
<organism evidence="1 4">
    <name type="scientific">Phytophthora fragariae</name>
    <dbReference type="NCBI Taxonomy" id="53985"/>
    <lineage>
        <taxon>Eukaryota</taxon>
        <taxon>Sar</taxon>
        <taxon>Stramenopiles</taxon>
        <taxon>Oomycota</taxon>
        <taxon>Peronosporomycetes</taxon>
        <taxon>Peronosporales</taxon>
        <taxon>Peronosporaceae</taxon>
        <taxon>Phytophthora</taxon>
    </lineage>
</organism>
<evidence type="ECO:0000313" key="5">
    <source>
        <dbReference type="Proteomes" id="UP000440367"/>
    </source>
</evidence>
<dbReference type="Proteomes" id="UP000440367">
    <property type="component" value="Unassembled WGS sequence"/>
</dbReference>
<dbReference type="Proteomes" id="UP000429523">
    <property type="component" value="Unassembled WGS sequence"/>
</dbReference>
<proteinExistence type="predicted"/>
<dbReference type="AlphaFoldDB" id="A0A6A3E653"/>
<evidence type="ECO:0000313" key="6">
    <source>
        <dbReference type="Proteomes" id="UP000441208"/>
    </source>
</evidence>
<accession>A0A6A3E653</accession>
<dbReference type="EMBL" id="QXFZ01000876">
    <property type="protein sequence ID" value="KAE9102373.1"/>
    <property type="molecule type" value="Genomic_DNA"/>
</dbReference>
<reference evidence="4 5" key="1">
    <citation type="submission" date="2018-08" db="EMBL/GenBank/DDBJ databases">
        <title>Genomic investigation of the strawberry pathogen Phytophthora fragariae indicates pathogenicity is determined by transcriptional variation in three key races.</title>
        <authorList>
            <person name="Adams T.M."/>
            <person name="Armitage A.D."/>
            <person name="Sobczyk M.K."/>
            <person name="Bates H.J."/>
            <person name="Dunwell J.M."/>
            <person name="Nellist C.F."/>
            <person name="Harrison R.J."/>
        </authorList>
    </citation>
    <scope>NUCLEOTIDE SEQUENCE [LARGE SCALE GENOMIC DNA]</scope>
    <source>
        <strain evidence="3 5">BC-1</strain>
        <strain evidence="2 6">NOV-71</strain>
        <strain evidence="1 4">NOV-9</strain>
    </source>
</reference>
<dbReference type="Proteomes" id="UP000441208">
    <property type="component" value="Unassembled WGS sequence"/>
</dbReference>
<evidence type="ECO:0000313" key="3">
    <source>
        <dbReference type="EMBL" id="KAE9247165.1"/>
    </source>
</evidence>
<sequence length="97" mass="10065">MYVPTGPLNRAPTRKRSRLASISAFSSFFSGSIGATASSSSCGTVCCPTCSESTSRSRTYSSSQTAGTLRCRRARRVGGDHDLALSVALGERAAATP</sequence>
<gene>
    <name evidence="3" type="ORF">PF002_g6403</name>
    <name evidence="2" type="ORF">PF007_g14790</name>
    <name evidence="1" type="ORF">PF009_g22489</name>
</gene>
<evidence type="ECO:0000313" key="2">
    <source>
        <dbReference type="EMBL" id="KAE9102373.1"/>
    </source>
</evidence>
<protein>
    <submittedName>
        <fullName evidence="1">Uncharacterized protein</fullName>
    </submittedName>
</protein>
<name>A0A6A3E653_9STRA</name>
<evidence type="ECO:0000313" key="1">
    <source>
        <dbReference type="EMBL" id="KAE8927341.1"/>
    </source>
</evidence>